<organism evidence="2 3">
    <name type="scientific">Silvania hatchlandensis</name>
    <dbReference type="NCBI Taxonomy" id="2926469"/>
    <lineage>
        <taxon>Bacteria</taxon>
        <taxon>Pseudomonadati</taxon>
        <taxon>Pseudomonadota</taxon>
        <taxon>Gammaproteobacteria</taxon>
        <taxon>Enterobacterales</taxon>
        <taxon>Enterobacteriaceae</taxon>
        <taxon>Silvania</taxon>
    </lineage>
</organism>
<keyword evidence="1" id="KW-1133">Transmembrane helix</keyword>
<keyword evidence="1" id="KW-0812">Transmembrane</keyword>
<dbReference type="AlphaFoldDB" id="A0A9J6Q5N4"/>
<dbReference type="EMBL" id="JAMGZK010000053">
    <property type="protein sequence ID" value="MCU6666393.1"/>
    <property type="molecule type" value="Genomic_DNA"/>
</dbReference>
<evidence type="ECO:0000313" key="3">
    <source>
        <dbReference type="Proteomes" id="UP001063816"/>
    </source>
</evidence>
<keyword evidence="3" id="KW-1185">Reference proteome</keyword>
<protein>
    <recommendedName>
        <fullName evidence="4">DUF883 domain-containing protein</fullName>
    </recommendedName>
</protein>
<comment type="caution">
    <text evidence="2">The sequence shown here is derived from an EMBL/GenBank/DDBJ whole genome shotgun (WGS) entry which is preliminary data.</text>
</comment>
<reference evidence="2" key="1">
    <citation type="submission" date="2022-05" db="EMBL/GenBank/DDBJ databases">
        <title>Description of a novel species of Leclercia; Leclercia tamurae and the Proposal for a Novel Genus Silvania gen. nov. Containing Two Novel Species Silvania hatchlandensis sp. nov. and Silvania confinis sp. nov. Isolated from the Rhizosphere of Oak.</title>
        <authorList>
            <person name="Maddock D.W."/>
            <person name="Brady C.L."/>
            <person name="Denman S."/>
            <person name="Arnold D."/>
        </authorList>
    </citation>
    <scope>NUCLEOTIDE SEQUENCE</scope>
    <source>
        <strain evidence="2">H19S6</strain>
    </source>
</reference>
<evidence type="ECO:0008006" key="4">
    <source>
        <dbReference type="Google" id="ProtNLM"/>
    </source>
</evidence>
<accession>A0A9J6Q5N4</accession>
<gene>
    <name evidence="2" type="ORF">M8014_18825</name>
</gene>
<keyword evidence="1" id="KW-0472">Membrane</keyword>
<sequence length="64" mass="7101">MFTHSPETSENEFKETVKKYASKTDDAFRSGAHNMKDKVESYPTTSILIAVGIGFALGFISGRR</sequence>
<name>A0A9J6Q5N4_9ENTR</name>
<evidence type="ECO:0000256" key="1">
    <source>
        <dbReference type="SAM" id="Phobius"/>
    </source>
</evidence>
<proteinExistence type="predicted"/>
<feature type="transmembrane region" description="Helical" evidence="1">
    <location>
        <begin position="42"/>
        <end position="60"/>
    </location>
</feature>
<dbReference type="RefSeq" id="WP_271283900.1">
    <property type="nucleotide sequence ID" value="NZ_JAMGZK010000053.1"/>
</dbReference>
<evidence type="ECO:0000313" key="2">
    <source>
        <dbReference type="EMBL" id="MCU6666393.1"/>
    </source>
</evidence>
<dbReference type="Proteomes" id="UP001063816">
    <property type="component" value="Unassembled WGS sequence"/>
</dbReference>